<accession>A0A1C3YWQ7</accession>
<name>A0A1C3YWQ7_9BACT</name>
<reference evidence="1 2" key="1">
    <citation type="submission" date="2016-08" db="EMBL/GenBank/DDBJ databases">
        <authorList>
            <person name="Seilhamer J.J."/>
        </authorList>
    </citation>
    <scope>NUCLEOTIDE SEQUENCE [LARGE SCALE GENOMIC DNA]</scope>
    <source>
        <strain evidence="1 2">A37T2</strain>
    </source>
</reference>
<keyword evidence="2" id="KW-1185">Reference proteome</keyword>
<evidence type="ECO:0000313" key="2">
    <source>
        <dbReference type="Proteomes" id="UP000242818"/>
    </source>
</evidence>
<evidence type="ECO:0000313" key="1">
    <source>
        <dbReference type="EMBL" id="SCB74525.1"/>
    </source>
</evidence>
<dbReference type="EMBL" id="FMAR01000001">
    <property type="protein sequence ID" value="SCB74525.1"/>
    <property type="molecule type" value="Genomic_DNA"/>
</dbReference>
<sequence>MEQPQKENTIIVAVDDQNYHFHVRVHHHDGITDYVVTPGNDTDAIRALIPHAVKLTYGHGEVGYDNRIQSEAALALQYDIWRAIKEQLMEDNHPHL</sequence>
<dbReference type="AlphaFoldDB" id="A0A1C3YWQ7"/>
<proteinExistence type="predicted"/>
<dbReference type="Proteomes" id="UP000242818">
    <property type="component" value="Unassembled WGS sequence"/>
</dbReference>
<organism evidence="1 2">
    <name type="scientific">Chitinophaga costaii</name>
    <dbReference type="NCBI Taxonomy" id="1335309"/>
    <lineage>
        <taxon>Bacteria</taxon>
        <taxon>Pseudomonadati</taxon>
        <taxon>Bacteroidota</taxon>
        <taxon>Chitinophagia</taxon>
        <taxon>Chitinophagales</taxon>
        <taxon>Chitinophagaceae</taxon>
        <taxon>Chitinophaga</taxon>
    </lineage>
</organism>
<protein>
    <submittedName>
        <fullName evidence="1">Uncharacterized protein</fullName>
    </submittedName>
</protein>
<dbReference type="RefSeq" id="WP_089707965.1">
    <property type="nucleotide sequence ID" value="NZ_FMAR01000001.1"/>
</dbReference>
<gene>
    <name evidence="1" type="ORF">GA0116948_101141</name>
</gene>
<dbReference type="OrthoDB" id="9912604at2"/>